<name>A0A132MVU2_9ACTN</name>
<reference evidence="3" key="4">
    <citation type="submission" date="2015-04" db="EMBL/GenBank/DDBJ databases">
        <title>Physiological reanalysis, assessment of diazotrophy, and genome sequences of multiple isolates of Streptomyces thermoautotrophicus.</title>
        <authorList>
            <person name="MacKellar D.C."/>
            <person name="Lieber L."/>
            <person name="Norman J."/>
            <person name="Bolger A."/>
            <person name="Tobin C."/>
            <person name="Murray J.W."/>
            <person name="Woodward J."/>
            <person name="Friesen M."/>
            <person name="Prell J."/>
        </authorList>
    </citation>
    <scope>NUCLEOTIDE SEQUENCE [LARGE SCALE GENOMIC DNA]</scope>
    <source>
        <strain evidence="3">H1</strain>
    </source>
</reference>
<keyword evidence="1" id="KW-1133">Transmembrane helix</keyword>
<evidence type="ECO:0000313" key="5">
    <source>
        <dbReference type="Proteomes" id="UP000070188"/>
    </source>
</evidence>
<organism evidence="3 5">
    <name type="scientific">Carbonactinospora thermoautotrophica</name>
    <dbReference type="NCBI Taxonomy" id="1469144"/>
    <lineage>
        <taxon>Bacteria</taxon>
        <taxon>Bacillati</taxon>
        <taxon>Actinomycetota</taxon>
        <taxon>Actinomycetes</taxon>
        <taxon>Kitasatosporales</taxon>
        <taxon>Carbonactinosporaceae</taxon>
        <taxon>Carbonactinospora</taxon>
    </lineage>
</organism>
<sequence length="62" mass="6307">MRDPDGAAHLQQFVVAGISTVLLTRAYLAATGCPQIGGGGLHIAHVLWGGLLMLVALAIGLT</sequence>
<dbReference type="PATRIC" id="fig|1469144.10.peg.3242"/>
<evidence type="ECO:0000313" key="4">
    <source>
        <dbReference type="EMBL" id="KWX10873.1"/>
    </source>
</evidence>
<keyword evidence="1" id="KW-0812">Transmembrane</keyword>
<gene>
    <name evidence="3" type="ORF">LI90_3006</name>
    <name evidence="2" type="ORF">TH66_14195</name>
    <name evidence="4" type="ORF">TR74_01030</name>
</gene>
<keyword evidence="5" id="KW-1185">Reference proteome</keyword>
<dbReference type="EMBL" id="LAXD01000001">
    <property type="protein sequence ID" value="KWX01971.1"/>
    <property type="molecule type" value="Genomic_DNA"/>
</dbReference>
<comment type="caution">
    <text evidence="3">The sequence shown here is derived from an EMBL/GenBank/DDBJ whole genome shotgun (WGS) entry which is preliminary data.</text>
</comment>
<protein>
    <submittedName>
        <fullName evidence="3">Putative membrane protein</fullName>
    </submittedName>
</protein>
<dbReference type="Proteomes" id="UP000070188">
    <property type="component" value="Unassembled WGS sequence"/>
</dbReference>
<evidence type="ECO:0000313" key="3">
    <source>
        <dbReference type="EMBL" id="KWX01971.1"/>
    </source>
</evidence>
<evidence type="ECO:0000313" key="2">
    <source>
        <dbReference type="EMBL" id="KWX00084.1"/>
    </source>
</evidence>
<reference evidence="6" key="2">
    <citation type="submission" date="2015-02" db="EMBL/GenBank/DDBJ databases">
        <title>Physiological reanalysis, assessment of diazotrophy, and genome sequences of multiple isolates of Streptomyces thermoautotrophicus.</title>
        <authorList>
            <person name="MacKellar D.C."/>
            <person name="Lieber L."/>
            <person name="Norman J."/>
            <person name="Bolger A."/>
            <person name="Tobin C."/>
            <person name="Murray J.W."/>
            <person name="Friesen M."/>
            <person name="Prell J."/>
        </authorList>
    </citation>
    <scope>NUCLEOTIDE SEQUENCE [LARGE SCALE GENOMIC DNA]</scope>
    <source>
        <strain evidence="6">UBT1</strain>
    </source>
</reference>
<evidence type="ECO:0000313" key="7">
    <source>
        <dbReference type="Proteomes" id="UP000070659"/>
    </source>
</evidence>
<feature type="transmembrane region" description="Helical" evidence="1">
    <location>
        <begin position="42"/>
        <end position="61"/>
    </location>
</feature>
<dbReference type="Proteomes" id="UP000070598">
    <property type="component" value="Unassembled WGS sequence"/>
</dbReference>
<dbReference type="Proteomes" id="UP000070659">
    <property type="component" value="Unassembled WGS sequence"/>
</dbReference>
<dbReference type="OrthoDB" id="161151at2"/>
<proteinExistence type="predicted"/>
<feature type="transmembrane region" description="Helical" evidence="1">
    <location>
        <begin position="12"/>
        <end position="30"/>
    </location>
</feature>
<reference evidence="5" key="3">
    <citation type="submission" date="2015-04" db="EMBL/GenBank/DDBJ databases">
        <title>Physiological reanalysis, assessment of diazotrophy, and genome sequences of multiple isolates of Streptomyces thermoautotrophicus.</title>
        <authorList>
            <person name="MacKellar D.C."/>
            <person name="Lieber L."/>
            <person name="Norman J."/>
            <person name="Bolger A."/>
            <person name="Tobin C."/>
            <person name="Murray J.W."/>
            <person name="Chang R."/>
            <person name="Ford T."/>
            <person name="Nguyen P.Q."/>
            <person name="Woodward J."/>
            <person name="Permingeat H."/>
            <person name="Joshi N.S."/>
            <person name="Silver P.A."/>
            <person name="Usadel B."/>
            <person name="Rutherford A.W."/>
            <person name="Friesen M."/>
            <person name="Prell J."/>
        </authorList>
    </citation>
    <scope>NUCLEOTIDE SEQUENCE [LARGE SCALE GENOMIC DNA]</scope>
    <source>
        <strain evidence="5">H1</strain>
    </source>
</reference>
<dbReference type="EMBL" id="JYIJ01000018">
    <property type="protein sequence ID" value="KWX00084.1"/>
    <property type="molecule type" value="Genomic_DNA"/>
</dbReference>
<reference evidence="2 7" key="1">
    <citation type="submission" date="2015-02" db="EMBL/GenBank/DDBJ databases">
        <title>Physiological reanalysis, assessment of diazotrophy, and genome sequences of multiple isolates of Streptomyces thermoautotrophicus.</title>
        <authorList>
            <person name="MacKellar D.C."/>
            <person name="Lieber L."/>
            <person name="Norman J."/>
            <person name="Bolger A."/>
            <person name="Tobin C."/>
            <person name="Murray J.W."/>
            <person name="Prell J."/>
        </authorList>
    </citation>
    <scope>NUCLEOTIDE SEQUENCE [LARGE SCALE GENOMIC DNA]</scope>
    <source>
        <strain evidence="2 7">UBT1</strain>
    </source>
</reference>
<evidence type="ECO:0000313" key="6">
    <source>
        <dbReference type="Proteomes" id="UP000070598"/>
    </source>
</evidence>
<keyword evidence="1" id="KW-0472">Membrane</keyword>
<evidence type="ECO:0000256" key="1">
    <source>
        <dbReference type="SAM" id="Phobius"/>
    </source>
</evidence>
<dbReference type="EMBL" id="JYIK01000198">
    <property type="protein sequence ID" value="KWX10873.1"/>
    <property type="molecule type" value="Genomic_DNA"/>
</dbReference>
<dbReference type="RefSeq" id="WP_066888767.1">
    <property type="nucleotide sequence ID" value="NZ_CP171739.1"/>
</dbReference>
<dbReference type="AlphaFoldDB" id="A0A132MVU2"/>
<accession>A0A132MVU2</accession>